<dbReference type="InterPro" id="IPR020843">
    <property type="entry name" value="ER"/>
</dbReference>
<dbReference type="InterPro" id="IPR013149">
    <property type="entry name" value="ADH-like_C"/>
</dbReference>
<protein>
    <recommendedName>
        <fullName evidence="1">Enoyl reductase (ER) domain-containing protein</fullName>
    </recommendedName>
</protein>
<gene>
    <name evidence="2" type="ORF">Rhopal_002630-T1</name>
</gene>
<dbReference type="InterPro" id="IPR036291">
    <property type="entry name" value="NAD(P)-bd_dom_sf"/>
</dbReference>
<sequence length="337" mass="36034">MKAVLVSKEGRELIDRPIPTPGPGEVLIKNVAVSSNPKDWKIPLYMAPYTAVEGNDVAGYVEAVGDGVTKFKKGDKVAAFTIMKTDDKYGAYAEYSVSPSNTAFKLGENTSFEDAAALPLAYGTAAVGLFKRLGYPEPGADGARDGALLVYGGATTVGVYVIQLAKLAGLHVVAVAGSSQDVPKQYGANEVIDYRDKSNEDLVKEIKASNGGQGVHYIYDAVSEGNTPEVCLDVLKPAGGAYTYVLPLNEEVLGFLPSNIRQQRTLVATAYGEDSDFAEKWYDYVGEAIEKGEFKAQKVTVIPGGLEGVKEGLRRLQQGEARGEKYVYRIAETPGLA</sequence>
<evidence type="ECO:0000313" key="3">
    <source>
        <dbReference type="Proteomes" id="UP001342314"/>
    </source>
</evidence>
<dbReference type="PANTHER" id="PTHR45348">
    <property type="entry name" value="HYPOTHETICAL OXIDOREDUCTASE (EUROFUNG)"/>
    <property type="match status" value="1"/>
</dbReference>
<dbReference type="EMBL" id="BQKY01000005">
    <property type="protein sequence ID" value="GJN89643.1"/>
    <property type="molecule type" value="Genomic_DNA"/>
</dbReference>
<dbReference type="SMART" id="SM00829">
    <property type="entry name" value="PKS_ER"/>
    <property type="match status" value="1"/>
</dbReference>
<name>A0AAV5GHD4_9BASI</name>
<dbReference type="PANTHER" id="PTHR45348:SF5">
    <property type="entry name" value="OXIDOREDUCTASE, PUTATIVE (AFU_ORTHOLOGUE AFUA_8G01420)-RELATED"/>
    <property type="match status" value="1"/>
</dbReference>
<keyword evidence="3" id="KW-1185">Reference proteome</keyword>
<dbReference type="InterPro" id="IPR011032">
    <property type="entry name" value="GroES-like_sf"/>
</dbReference>
<comment type="caution">
    <text evidence="2">The sequence shown here is derived from an EMBL/GenBank/DDBJ whole genome shotgun (WGS) entry which is preliminary data.</text>
</comment>
<proteinExistence type="predicted"/>
<dbReference type="InterPro" id="IPR047122">
    <property type="entry name" value="Trans-enoyl_RdTase-like"/>
</dbReference>
<feature type="domain" description="Enoyl reductase (ER)" evidence="1">
    <location>
        <begin position="10"/>
        <end position="321"/>
    </location>
</feature>
<dbReference type="InterPro" id="IPR013154">
    <property type="entry name" value="ADH-like_N"/>
</dbReference>
<dbReference type="Pfam" id="PF00107">
    <property type="entry name" value="ADH_zinc_N"/>
    <property type="match status" value="1"/>
</dbReference>
<dbReference type="GO" id="GO:0016651">
    <property type="term" value="F:oxidoreductase activity, acting on NAD(P)H"/>
    <property type="evidence" value="ECO:0007669"/>
    <property type="project" value="InterPro"/>
</dbReference>
<accession>A0AAV5GHD4</accession>
<reference evidence="2 3" key="1">
    <citation type="submission" date="2021-12" db="EMBL/GenBank/DDBJ databases">
        <title>High titer production of polyol ester of fatty acids by Rhodotorula paludigena BS15 towards product separation-free biomass refinery.</title>
        <authorList>
            <person name="Mano J."/>
            <person name="Ono H."/>
            <person name="Tanaka T."/>
            <person name="Naito K."/>
            <person name="Sushida H."/>
            <person name="Ike M."/>
            <person name="Tokuyasu K."/>
            <person name="Kitaoka M."/>
        </authorList>
    </citation>
    <scope>NUCLEOTIDE SEQUENCE [LARGE SCALE GENOMIC DNA]</scope>
    <source>
        <strain evidence="2 3">BS15</strain>
    </source>
</reference>
<dbReference type="AlphaFoldDB" id="A0AAV5GHD4"/>
<dbReference type="Proteomes" id="UP001342314">
    <property type="component" value="Unassembled WGS sequence"/>
</dbReference>
<dbReference type="Gene3D" id="3.40.50.720">
    <property type="entry name" value="NAD(P)-binding Rossmann-like Domain"/>
    <property type="match status" value="1"/>
</dbReference>
<dbReference type="Pfam" id="PF08240">
    <property type="entry name" value="ADH_N"/>
    <property type="match status" value="1"/>
</dbReference>
<dbReference type="SUPFAM" id="SSF50129">
    <property type="entry name" value="GroES-like"/>
    <property type="match status" value="1"/>
</dbReference>
<dbReference type="SUPFAM" id="SSF51735">
    <property type="entry name" value="NAD(P)-binding Rossmann-fold domains"/>
    <property type="match status" value="1"/>
</dbReference>
<evidence type="ECO:0000259" key="1">
    <source>
        <dbReference type="SMART" id="SM00829"/>
    </source>
</evidence>
<evidence type="ECO:0000313" key="2">
    <source>
        <dbReference type="EMBL" id="GJN89643.1"/>
    </source>
</evidence>
<organism evidence="2 3">
    <name type="scientific">Rhodotorula paludigena</name>
    <dbReference type="NCBI Taxonomy" id="86838"/>
    <lineage>
        <taxon>Eukaryota</taxon>
        <taxon>Fungi</taxon>
        <taxon>Dikarya</taxon>
        <taxon>Basidiomycota</taxon>
        <taxon>Pucciniomycotina</taxon>
        <taxon>Microbotryomycetes</taxon>
        <taxon>Sporidiobolales</taxon>
        <taxon>Sporidiobolaceae</taxon>
        <taxon>Rhodotorula</taxon>
    </lineage>
</organism>
<dbReference type="Gene3D" id="3.90.180.10">
    <property type="entry name" value="Medium-chain alcohol dehydrogenases, catalytic domain"/>
    <property type="match status" value="1"/>
</dbReference>
<dbReference type="CDD" id="cd08249">
    <property type="entry name" value="enoyl_reductase_like"/>
    <property type="match status" value="1"/>
</dbReference>